<dbReference type="PANTHER" id="PTHR11808">
    <property type="entry name" value="TRANS-SULFURATION ENZYME FAMILY MEMBER"/>
    <property type="match status" value="1"/>
</dbReference>
<keyword evidence="2 3" id="KW-0663">Pyridoxal phosphate</keyword>
<name>A0ABT8KGQ4_9BACT</name>
<dbReference type="Gene3D" id="3.90.1150.10">
    <property type="entry name" value="Aspartate Aminotransferase, domain 1"/>
    <property type="match status" value="1"/>
</dbReference>
<dbReference type="Proteomes" id="UP001172082">
    <property type="component" value="Unassembled WGS sequence"/>
</dbReference>
<evidence type="ECO:0000313" key="4">
    <source>
        <dbReference type="EMBL" id="MDN5199891.1"/>
    </source>
</evidence>
<comment type="caution">
    <text evidence="4">The sequence shown here is derived from an EMBL/GenBank/DDBJ whole genome shotgun (WGS) entry which is preliminary data.</text>
</comment>
<dbReference type="Pfam" id="PF01053">
    <property type="entry name" value="Cys_Met_Meta_PP"/>
    <property type="match status" value="1"/>
</dbReference>
<proteinExistence type="inferred from homology"/>
<dbReference type="InterPro" id="IPR015422">
    <property type="entry name" value="PyrdxlP-dep_Trfase_small"/>
</dbReference>
<dbReference type="InterPro" id="IPR054542">
    <property type="entry name" value="Cys_met_metab_PP"/>
</dbReference>
<dbReference type="InterPro" id="IPR015421">
    <property type="entry name" value="PyrdxlP-dep_Trfase_major"/>
</dbReference>
<dbReference type="EMBL" id="JAUJEA010000001">
    <property type="protein sequence ID" value="MDN5199891.1"/>
    <property type="molecule type" value="Genomic_DNA"/>
</dbReference>
<dbReference type="InterPro" id="IPR000277">
    <property type="entry name" value="Cys/Met-Metab_PyrdxlP-dep_enz"/>
</dbReference>
<gene>
    <name evidence="4" type="ORF">QQ008_00920</name>
</gene>
<keyword evidence="5" id="KW-1185">Reference proteome</keyword>
<evidence type="ECO:0000313" key="5">
    <source>
        <dbReference type="Proteomes" id="UP001172082"/>
    </source>
</evidence>
<dbReference type="PROSITE" id="PS00868">
    <property type="entry name" value="CYS_MET_METAB_PP"/>
    <property type="match status" value="1"/>
</dbReference>
<dbReference type="GO" id="GO:0008483">
    <property type="term" value="F:transaminase activity"/>
    <property type="evidence" value="ECO:0007669"/>
    <property type="project" value="UniProtKB-KW"/>
</dbReference>
<comment type="cofactor">
    <cofactor evidence="1 3">
        <name>pyridoxal 5'-phosphate</name>
        <dbReference type="ChEBI" id="CHEBI:597326"/>
    </cofactor>
</comment>
<dbReference type="Gene3D" id="3.40.640.10">
    <property type="entry name" value="Type I PLP-dependent aspartate aminotransferase-like (Major domain)"/>
    <property type="match status" value="1"/>
</dbReference>
<dbReference type="SUPFAM" id="SSF53383">
    <property type="entry name" value="PLP-dependent transferases"/>
    <property type="match status" value="1"/>
</dbReference>
<organism evidence="4 5">
    <name type="scientific">Splendidivirga corallicola</name>
    <dbReference type="NCBI Taxonomy" id="3051826"/>
    <lineage>
        <taxon>Bacteria</taxon>
        <taxon>Pseudomonadati</taxon>
        <taxon>Bacteroidota</taxon>
        <taxon>Cytophagia</taxon>
        <taxon>Cytophagales</taxon>
        <taxon>Splendidivirgaceae</taxon>
        <taxon>Splendidivirga</taxon>
    </lineage>
</organism>
<dbReference type="RefSeq" id="WP_346749921.1">
    <property type="nucleotide sequence ID" value="NZ_JAUJEA010000001.1"/>
</dbReference>
<accession>A0ABT8KGQ4</accession>
<evidence type="ECO:0000256" key="3">
    <source>
        <dbReference type="RuleBase" id="RU362118"/>
    </source>
</evidence>
<comment type="similarity">
    <text evidence="3">Belongs to the trans-sulfuration enzymes family.</text>
</comment>
<dbReference type="CDD" id="cd00614">
    <property type="entry name" value="CGS_like"/>
    <property type="match status" value="1"/>
</dbReference>
<reference evidence="4" key="1">
    <citation type="submission" date="2023-06" db="EMBL/GenBank/DDBJ databases">
        <title>Genomic of Parafulvivirga corallium.</title>
        <authorList>
            <person name="Wang G."/>
        </authorList>
    </citation>
    <scope>NUCLEOTIDE SEQUENCE</scope>
    <source>
        <strain evidence="4">BMA10</strain>
    </source>
</reference>
<dbReference type="PIRSF" id="PIRSF001434">
    <property type="entry name" value="CGS"/>
    <property type="match status" value="1"/>
</dbReference>
<evidence type="ECO:0000256" key="1">
    <source>
        <dbReference type="ARBA" id="ARBA00001933"/>
    </source>
</evidence>
<protein>
    <submittedName>
        <fullName evidence="4">PLP-dependent aspartate aminotransferase family protein</fullName>
    </submittedName>
</protein>
<keyword evidence="4" id="KW-0808">Transferase</keyword>
<evidence type="ECO:0000256" key="2">
    <source>
        <dbReference type="ARBA" id="ARBA00022898"/>
    </source>
</evidence>
<sequence length="393" mass="43029">MQNSKHSKSTQCMHAGVIEDTTTQGINSPVFPSSAYKYRETSEVIYPRYFNTANQQAIVKKLSTLEASEDGLIFSSGMAAISTALFGILKSGDHAIFQSELYGGTHNFINSEFHKFGIESTLVNGQDIQSFEAAIKPNTKVIYLETPSNPLLSITDIQAVAHLAKERNITTLIDNTFASPINQNPIELGIDIVLHSGTKYLGGHSDLCFGALLTSKKLKEKITKSALSFGGSLNAMDCYLIERSLKTLGVRVKQQNKNAMKLATFLHDHSDIAAVYYPGLEHHKDHEIAKRQMTGGFGGMLSFEIKDASMDQVNLFLDSLHLIQAAVSLGGVETTICSPKETSHAKLSAEERKKIGIRDGLLRLSVGIEDVDDLIQDIEQALQKVKAEEVPLT</sequence>
<dbReference type="InterPro" id="IPR015424">
    <property type="entry name" value="PyrdxlP-dep_Trfase"/>
</dbReference>
<keyword evidence="4" id="KW-0032">Aminotransferase</keyword>